<dbReference type="Proteomes" id="UP000199627">
    <property type="component" value="Unassembled WGS sequence"/>
</dbReference>
<accession>A0A1H1B661</accession>
<evidence type="ECO:0000313" key="2">
    <source>
        <dbReference type="EMBL" id="SDQ47419.1"/>
    </source>
</evidence>
<keyword evidence="1" id="KW-0732">Signal</keyword>
<proteinExistence type="predicted"/>
<dbReference type="STRING" id="311333.SAMN05421664_1734"/>
<name>A0A1H1B661_9FLAO</name>
<evidence type="ECO:0000313" key="3">
    <source>
        <dbReference type="Proteomes" id="UP000199627"/>
    </source>
</evidence>
<dbReference type="EMBL" id="FNKL01000002">
    <property type="protein sequence ID" value="SDQ47419.1"/>
    <property type="molecule type" value="Genomic_DNA"/>
</dbReference>
<evidence type="ECO:0000256" key="1">
    <source>
        <dbReference type="SAM" id="SignalP"/>
    </source>
</evidence>
<feature type="chain" id="PRO_5011490268" evidence="1">
    <location>
        <begin position="20"/>
        <end position="90"/>
    </location>
</feature>
<reference evidence="3" key="1">
    <citation type="submission" date="2016-10" db="EMBL/GenBank/DDBJ databases">
        <authorList>
            <person name="Varghese N."/>
            <person name="Submissions S."/>
        </authorList>
    </citation>
    <scope>NUCLEOTIDE SEQUENCE [LARGE SCALE GENOMIC DNA]</scope>
    <source>
        <strain evidence="3">DSM 17072</strain>
    </source>
</reference>
<keyword evidence="3" id="KW-1185">Reference proteome</keyword>
<dbReference type="OrthoDB" id="1265291at2"/>
<dbReference type="AlphaFoldDB" id="A0A1H1B661"/>
<organism evidence="2 3">
    <name type="scientific">Chryseobacterium soldanellicola</name>
    <dbReference type="NCBI Taxonomy" id="311333"/>
    <lineage>
        <taxon>Bacteria</taxon>
        <taxon>Pseudomonadati</taxon>
        <taxon>Bacteroidota</taxon>
        <taxon>Flavobacteriia</taxon>
        <taxon>Flavobacteriales</taxon>
        <taxon>Weeksellaceae</taxon>
        <taxon>Chryseobacterium group</taxon>
        <taxon>Chryseobacterium</taxon>
    </lineage>
</organism>
<sequence>MKKLLLGAFLIAGTTLAFAKDNVKSTTSNLKIEKTVSLEKVTPSSDKEVASVKRICGQLVYSEHTVDHVDMYGNVYTETVGTYTHYTTWC</sequence>
<protein>
    <submittedName>
        <fullName evidence="2">Uncharacterized protein</fullName>
    </submittedName>
</protein>
<dbReference type="RefSeq" id="WP_089755329.1">
    <property type="nucleotide sequence ID" value="NZ_FNKL01000002.1"/>
</dbReference>
<gene>
    <name evidence="2" type="ORF">SAMN05421664_1734</name>
</gene>
<feature type="signal peptide" evidence="1">
    <location>
        <begin position="1"/>
        <end position="19"/>
    </location>
</feature>